<gene>
    <name evidence="2" type="ORF">ABIE08_003561</name>
</gene>
<sequence length="91" mass="9343">MRKILFLLPVAGLLAAGPALAAETYGGVVSNVNQSAGTVTVEGAGTFQVSQPMLLRGVYSGEHVIVTKNDNGTVGFQEDSNFSDGSGINTK</sequence>
<protein>
    <recommendedName>
        <fullName evidence="4">DUF5666 domain-containing protein</fullName>
    </recommendedName>
</protein>
<proteinExistence type="predicted"/>
<evidence type="ECO:0000313" key="3">
    <source>
        <dbReference type="Proteomes" id="UP001549321"/>
    </source>
</evidence>
<organism evidence="2 3">
    <name type="scientific">Kaistia defluvii</name>
    <dbReference type="NCBI Taxonomy" id="410841"/>
    <lineage>
        <taxon>Bacteria</taxon>
        <taxon>Pseudomonadati</taxon>
        <taxon>Pseudomonadota</taxon>
        <taxon>Alphaproteobacteria</taxon>
        <taxon>Hyphomicrobiales</taxon>
        <taxon>Kaistiaceae</taxon>
        <taxon>Kaistia</taxon>
    </lineage>
</organism>
<evidence type="ECO:0000313" key="2">
    <source>
        <dbReference type="EMBL" id="MET4635610.1"/>
    </source>
</evidence>
<keyword evidence="3" id="KW-1185">Reference proteome</keyword>
<dbReference type="RefSeq" id="WP_354553111.1">
    <property type="nucleotide sequence ID" value="NZ_JBEPSM010000003.1"/>
</dbReference>
<reference evidence="2 3" key="1">
    <citation type="submission" date="2024-06" db="EMBL/GenBank/DDBJ databases">
        <title>Sorghum-associated microbial communities from plants grown in Nebraska, USA.</title>
        <authorList>
            <person name="Schachtman D."/>
        </authorList>
    </citation>
    <scope>NUCLEOTIDE SEQUENCE [LARGE SCALE GENOMIC DNA]</scope>
    <source>
        <strain evidence="2 3">3207</strain>
    </source>
</reference>
<dbReference type="EMBL" id="JBEPSM010000003">
    <property type="protein sequence ID" value="MET4635610.1"/>
    <property type="molecule type" value="Genomic_DNA"/>
</dbReference>
<feature type="chain" id="PRO_5046514530" description="DUF5666 domain-containing protein" evidence="1">
    <location>
        <begin position="22"/>
        <end position="91"/>
    </location>
</feature>
<keyword evidence="1" id="KW-0732">Signal</keyword>
<accession>A0ABV2R2Z6</accession>
<name>A0ABV2R2Z6_9HYPH</name>
<comment type="caution">
    <text evidence="2">The sequence shown here is derived from an EMBL/GenBank/DDBJ whole genome shotgun (WGS) entry which is preliminary data.</text>
</comment>
<evidence type="ECO:0000256" key="1">
    <source>
        <dbReference type="SAM" id="SignalP"/>
    </source>
</evidence>
<feature type="signal peptide" evidence="1">
    <location>
        <begin position="1"/>
        <end position="21"/>
    </location>
</feature>
<dbReference type="Proteomes" id="UP001549321">
    <property type="component" value="Unassembled WGS sequence"/>
</dbReference>
<evidence type="ECO:0008006" key="4">
    <source>
        <dbReference type="Google" id="ProtNLM"/>
    </source>
</evidence>